<dbReference type="AlphaFoldDB" id="A0A2D0N9Q3"/>
<gene>
    <name evidence="7" type="ORF">CRP01_21140</name>
</gene>
<keyword evidence="3" id="KW-0732">Signal</keyword>
<keyword evidence="1 5" id="KW-0349">Heme</keyword>
<dbReference type="InterPro" id="IPR013517">
    <property type="entry name" value="FG-GAP"/>
</dbReference>
<proteinExistence type="predicted"/>
<dbReference type="Gene3D" id="2.130.10.130">
    <property type="entry name" value="Integrin alpha, N-terminal"/>
    <property type="match status" value="1"/>
</dbReference>
<organism evidence="7 8">
    <name type="scientific">Flavilitoribacter nigricans (strain ATCC 23147 / DSM 23189 / NBRC 102662 / NCIMB 1420 / SS-2)</name>
    <name type="common">Lewinella nigricans</name>
    <dbReference type="NCBI Taxonomy" id="1122177"/>
    <lineage>
        <taxon>Bacteria</taxon>
        <taxon>Pseudomonadati</taxon>
        <taxon>Bacteroidota</taxon>
        <taxon>Saprospiria</taxon>
        <taxon>Saprospirales</taxon>
        <taxon>Lewinellaceae</taxon>
        <taxon>Flavilitoribacter</taxon>
    </lineage>
</organism>
<evidence type="ECO:0000256" key="4">
    <source>
        <dbReference type="ARBA" id="ARBA00023004"/>
    </source>
</evidence>
<keyword evidence="4 5" id="KW-0408">Iron</keyword>
<keyword evidence="2 5" id="KW-0479">Metal-binding</keyword>
<dbReference type="InterPro" id="IPR036909">
    <property type="entry name" value="Cyt_c-like_dom_sf"/>
</dbReference>
<evidence type="ECO:0000256" key="2">
    <source>
        <dbReference type="ARBA" id="ARBA00022723"/>
    </source>
</evidence>
<dbReference type="PANTHER" id="PTHR45460:SF2">
    <property type="entry name" value="ALPHA 1,3 GLUCANASE, GH71 FAMILY (EUROFUNG)"/>
    <property type="match status" value="1"/>
</dbReference>
<reference evidence="7 8" key="1">
    <citation type="submission" date="2017-10" db="EMBL/GenBank/DDBJ databases">
        <title>The draft genome sequence of Lewinella nigricans NBRC 102662.</title>
        <authorList>
            <person name="Wang K."/>
        </authorList>
    </citation>
    <scope>NUCLEOTIDE SEQUENCE [LARGE SCALE GENOMIC DNA]</scope>
    <source>
        <strain evidence="7 8">NBRC 102662</strain>
    </source>
</reference>
<evidence type="ECO:0000256" key="5">
    <source>
        <dbReference type="PROSITE-ProRule" id="PRU00433"/>
    </source>
</evidence>
<accession>A0A2D0N9Q3</accession>
<dbReference type="GO" id="GO:0009055">
    <property type="term" value="F:electron transfer activity"/>
    <property type="evidence" value="ECO:0007669"/>
    <property type="project" value="InterPro"/>
</dbReference>
<dbReference type="InterPro" id="IPR009056">
    <property type="entry name" value="Cyt_c-like_dom"/>
</dbReference>
<evidence type="ECO:0000313" key="8">
    <source>
        <dbReference type="Proteomes" id="UP000223913"/>
    </source>
</evidence>
<dbReference type="PANTHER" id="PTHR45460">
    <property type="entry name" value="SIMILAR TO CYSTEINE PROTEINASE"/>
    <property type="match status" value="1"/>
</dbReference>
<feature type="domain" description="Cytochrome c" evidence="6">
    <location>
        <begin position="48"/>
        <end position="139"/>
    </location>
</feature>
<dbReference type="OrthoDB" id="1391917at2"/>
<dbReference type="Proteomes" id="UP000223913">
    <property type="component" value="Unassembled WGS sequence"/>
</dbReference>
<dbReference type="SUPFAM" id="SSF69318">
    <property type="entry name" value="Integrin alpha N-terminal domain"/>
    <property type="match status" value="1"/>
</dbReference>
<dbReference type="GO" id="GO:0046872">
    <property type="term" value="F:metal ion binding"/>
    <property type="evidence" value="ECO:0007669"/>
    <property type="project" value="UniProtKB-KW"/>
</dbReference>
<dbReference type="GO" id="GO:0020037">
    <property type="term" value="F:heme binding"/>
    <property type="evidence" value="ECO:0007669"/>
    <property type="project" value="InterPro"/>
</dbReference>
<evidence type="ECO:0000256" key="1">
    <source>
        <dbReference type="ARBA" id="ARBA00022617"/>
    </source>
</evidence>
<evidence type="ECO:0000259" key="6">
    <source>
        <dbReference type="PROSITE" id="PS51007"/>
    </source>
</evidence>
<dbReference type="EMBL" id="PDUD01000025">
    <property type="protein sequence ID" value="PHN04513.1"/>
    <property type="molecule type" value="Genomic_DNA"/>
</dbReference>
<evidence type="ECO:0000256" key="3">
    <source>
        <dbReference type="ARBA" id="ARBA00022729"/>
    </source>
</evidence>
<evidence type="ECO:0000313" key="7">
    <source>
        <dbReference type="EMBL" id="PHN04513.1"/>
    </source>
</evidence>
<name>A0A2D0N9Q3_FLAN2</name>
<dbReference type="PROSITE" id="PS51007">
    <property type="entry name" value="CYTC"/>
    <property type="match status" value="1"/>
</dbReference>
<keyword evidence="8" id="KW-1185">Reference proteome</keyword>
<comment type="caution">
    <text evidence="7">The sequence shown here is derived from an EMBL/GenBank/DDBJ whole genome shotgun (WGS) entry which is preliminary data.</text>
</comment>
<dbReference type="SUPFAM" id="SSF46626">
    <property type="entry name" value="Cytochrome c"/>
    <property type="match status" value="1"/>
</dbReference>
<sequence>MMQLLRAHTYRMLCFSTIVCVPLWSCKGDDQTVDEITETPSAVTVADTSIVRGKTLASRHCSSCHLLPAPDLLDKTTWKESVLPNMAARLGLRYRGYDPFEGVEPSEVAEIKALNIYPEQALLSEADWQSIVHYYEQMAPAELPAQNRTSATAPEPPPFTPNLVEIGDKPVPQVTLLEYDQPTRTLFIGDHLNLYALDQQGAIVGNWQTQSPSSDIARTERGIFLLSIGAFKPSEKKEGVFFPLTFNAAGKAEDYVVTELPRPVQFDIGDLNGDQKDDVVICGFGNHRGQLAWYDNFRQDQVHLLSGLPGARKALIRDMNGDGMNDVVALMAQAWEKVVIYYNKGNGEFREETVLELPAVYGVSYFDLVDFNDDGHPDLLLTNGDNWDYSSIQKPYHGIRIYLNDGSNQFTPTYFYPMYGCSEARAVDFDRDGDLDLAAIAFYDNRLSTPDESFVYLRNEGQLSFSAHYMPETACGKWLTMDVGDFDNDGYPDIFLGSYFHNVSELSKVMTKGVEAFPEVLLLRYQPQ</sequence>
<dbReference type="Pfam" id="PF13517">
    <property type="entry name" value="FG-GAP_3"/>
    <property type="match status" value="2"/>
</dbReference>
<dbReference type="InterPro" id="IPR028994">
    <property type="entry name" value="Integrin_alpha_N"/>
</dbReference>
<protein>
    <recommendedName>
        <fullName evidence="6">Cytochrome c domain-containing protein</fullName>
    </recommendedName>
</protein>